<comment type="caution">
    <text evidence="2">The sequence shown here is derived from an EMBL/GenBank/DDBJ whole genome shotgun (WGS) entry which is preliminary data.</text>
</comment>
<protein>
    <submittedName>
        <fullName evidence="2">Uncharacterized protein</fullName>
    </submittedName>
</protein>
<feature type="compositionally biased region" description="Basic and acidic residues" evidence="1">
    <location>
        <begin position="67"/>
        <end position="83"/>
    </location>
</feature>
<dbReference type="Proteomes" id="UP000807504">
    <property type="component" value="Unassembled WGS sequence"/>
</dbReference>
<evidence type="ECO:0000313" key="3">
    <source>
        <dbReference type="Proteomes" id="UP000807504"/>
    </source>
</evidence>
<reference evidence="2" key="2">
    <citation type="submission" date="2020-06" db="EMBL/GenBank/DDBJ databases">
        <authorList>
            <person name="Sheffer M."/>
        </authorList>
    </citation>
    <scope>NUCLEOTIDE SEQUENCE</scope>
</reference>
<feature type="region of interest" description="Disordered" evidence="1">
    <location>
        <begin position="60"/>
        <end position="83"/>
    </location>
</feature>
<evidence type="ECO:0000313" key="2">
    <source>
        <dbReference type="EMBL" id="KAF8791960.1"/>
    </source>
</evidence>
<feature type="region of interest" description="Disordered" evidence="1">
    <location>
        <begin position="1"/>
        <end position="20"/>
    </location>
</feature>
<dbReference type="AlphaFoldDB" id="A0A8T0FR65"/>
<reference evidence="2" key="1">
    <citation type="journal article" date="2020" name="bioRxiv">
        <title>Chromosome-level reference genome of the European wasp spider Argiope bruennichi: a resource for studies on range expansion and evolutionary adaptation.</title>
        <authorList>
            <person name="Sheffer M.M."/>
            <person name="Hoppe A."/>
            <person name="Krehenwinkel H."/>
            <person name="Uhl G."/>
            <person name="Kuss A.W."/>
            <person name="Jensen L."/>
            <person name="Jensen C."/>
            <person name="Gillespie R.G."/>
            <person name="Hoff K.J."/>
            <person name="Prost S."/>
        </authorList>
    </citation>
    <scope>NUCLEOTIDE SEQUENCE</scope>
</reference>
<keyword evidence="3" id="KW-1185">Reference proteome</keyword>
<organism evidence="2 3">
    <name type="scientific">Argiope bruennichi</name>
    <name type="common">Wasp spider</name>
    <name type="synonym">Aranea bruennichi</name>
    <dbReference type="NCBI Taxonomy" id="94029"/>
    <lineage>
        <taxon>Eukaryota</taxon>
        <taxon>Metazoa</taxon>
        <taxon>Ecdysozoa</taxon>
        <taxon>Arthropoda</taxon>
        <taxon>Chelicerata</taxon>
        <taxon>Arachnida</taxon>
        <taxon>Araneae</taxon>
        <taxon>Araneomorphae</taxon>
        <taxon>Entelegynae</taxon>
        <taxon>Araneoidea</taxon>
        <taxon>Araneidae</taxon>
        <taxon>Argiope</taxon>
    </lineage>
</organism>
<dbReference type="EMBL" id="JABXBU010000003">
    <property type="protein sequence ID" value="KAF8791960.1"/>
    <property type="molecule type" value="Genomic_DNA"/>
</dbReference>
<evidence type="ECO:0000256" key="1">
    <source>
        <dbReference type="SAM" id="MobiDB-lite"/>
    </source>
</evidence>
<gene>
    <name evidence="2" type="ORF">HNY73_003618</name>
</gene>
<sequence>MDKNKIEGQEDGERDREKKEGIITTAHEYIGKKEKRESYFVLKTRGHGYTYAMVITAEESSELQIRPTEDGKLQGERNRGRKI</sequence>
<proteinExistence type="predicted"/>
<name>A0A8T0FR65_ARGBR</name>
<accession>A0A8T0FR65</accession>